<evidence type="ECO:0000256" key="7">
    <source>
        <dbReference type="PROSITE-ProRule" id="PRU10141"/>
    </source>
</evidence>
<keyword evidence="5 12" id="KW-0418">Kinase</keyword>
<dbReference type="PROSITE" id="PS50011">
    <property type="entry name" value="PROTEIN_KINASE_DOM"/>
    <property type="match status" value="1"/>
</dbReference>
<feature type="binding site" evidence="7">
    <location>
        <position position="51"/>
    </location>
    <ligand>
        <name>ATP</name>
        <dbReference type="ChEBI" id="CHEBI:30616"/>
    </ligand>
</feature>
<keyword evidence="13" id="KW-1185">Reference proteome</keyword>
<evidence type="ECO:0000256" key="2">
    <source>
        <dbReference type="ARBA" id="ARBA00022527"/>
    </source>
</evidence>
<evidence type="ECO:0000259" key="11">
    <source>
        <dbReference type="PROSITE" id="PS50011"/>
    </source>
</evidence>
<dbReference type="STRING" id="861299.J421_4448"/>
<evidence type="ECO:0000256" key="9">
    <source>
        <dbReference type="SAM" id="MobiDB-lite"/>
    </source>
</evidence>
<dbReference type="HOGENOM" id="CLU_409253_0_0_0"/>
<organism evidence="12 13">
    <name type="scientific">Gemmatirosa kalamazoonensis</name>
    <dbReference type="NCBI Taxonomy" id="861299"/>
    <lineage>
        <taxon>Bacteria</taxon>
        <taxon>Pseudomonadati</taxon>
        <taxon>Gemmatimonadota</taxon>
        <taxon>Gemmatimonadia</taxon>
        <taxon>Gemmatimonadales</taxon>
        <taxon>Gemmatimonadaceae</taxon>
        <taxon>Gemmatirosa</taxon>
    </lineage>
</organism>
<feature type="transmembrane region" description="Helical" evidence="10">
    <location>
        <begin position="537"/>
        <end position="559"/>
    </location>
</feature>
<dbReference type="SMART" id="SM00220">
    <property type="entry name" value="S_TKc"/>
    <property type="match status" value="1"/>
</dbReference>
<evidence type="ECO:0000313" key="12">
    <source>
        <dbReference type="EMBL" id="AHG91985.1"/>
    </source>
</evidence>
<evidence type="ECO:0000256" key="6">
    <source>
        <dbReference type="ARBA" id="ARBA00022840"/>
    </source>
</evidence>
<evidence type="ECO:0000256" key="8">
    <source>
        <dbReference type="SAM" id="Coils"/>
    </source>
</evidence>
<keyword evidence="2" id="KW-0723">Serine/threonine-protein kinase</keyword>
<keyword evidence="10" id="KW-0812">Transmembrane</keyword>
<evidence type="ECO:0000256" key="1">
    <source>
        <dbReference type="ARBA" id="ARBA00012513"/>
    </source>
</evidence>
<dbReference type="KEGG" id="gba:J421_4448"/>
<sequence length="775" mass="84395">MALPQMPDLLQDRVVAAIGDRYDVEGELGRGGMAVVYRARDVRLRRPVALKVLPPDLAFREGVRARFLREAETAAQLSHPHVVPIYAADETNGVAWLAMALVEGETLGARMTRAPRLPVEETRRILAEVAGALAYAHARGVVHRDIKPDNILLDRDSGHALVTDFGIARAAEADTRLTLTGIAVGTPTYMSPEQALGERELDGRSDLYSLAVVGYQMLAGAPPFTATSAAALLMKHVGERPVPIAHLRPDVPLGLAAAIDRALAKKPEDRWADAAEFQRALLAAAPMAAVPAVPSRAVAPPQSVPRPPRPAAPEPTAPLEWRAHRDAAQEQIDNAREQIERARDQLREQRRAWRERHRDQRDAVRDAVKGYANANWSVARSAMPMQPLPLPESALAQPWQGGVERGYPPVALDQRAEWFRRKVIRSVALLAFLTCVNLVTIAASQVPFPWVMFPAIGIIRGLRRRWRPLAREGLSFSEVMFGGGEQAVAASARAHDTGRAERLVRRLQRRVTTFIIGVVGAVVSFIIGASLHAEPMLVPFAGFMILAGLSALSFGVTAIRVRRTGISVRDALGSSWRDALAAADRRPREVILSEQVARLASAEVLGGPYARAVRGAVDDRLTVRETLAKLSPADRALLPDVMPTIDALVQRVAELAQSLHRLDGDISPSQLPQIEARLRAVEAEPATAPDRERKLQLLRRQRASIVELSSKRETLAAQMESAQLVLQNLKLDLIKLRSKGVGAAIGEVSTATQEARVLSRDIAHALEAAAEVRGL</sequence>
<dbReference type="EMBL" id="CP007128">
    <property type="protein sequence ID" value="AHG91985.1"/>
    <property type="molecule type" value="Genomic_DNA"/>
</dbReference>
<dbReference type="InterPro" id="IPR017441">
    <property type="entry name" value="Protein_kinase_ATP_BS"/>
</dbReference>
<dbReference type="Pfam" id="PF00069">
    <property type="entry name" value="Pkinase"/>
    <property type="match status" value="1"/>
</dbReference>
<keyword evidence="6 7" id="KW-0067">ATP-binding</keyword>
<keyword evidence="3" id="KW-0808">Transferase</keyword>
<dbReference type="SUPFAM" id="SSF56112">
    <property type="entry name" value="Protein kinase-like (PK-like)"/>
    <property type="match status" value="1"/>
</dbReference>
<dbReference type="PANTHER" id="PTHR43289">
    <property type="entry name" value="MITOGEN-ACTIVATED PROTEIN KINASE KINASE KINASE 20-RELATED"/>
    <property type="match status" value="1"/>
</dbReference>
<accession>W0RNR4</accession>
<dbReference type="EC" id="2.7.11.1" evidence="1"/>
<feature type="transmembrane region" description="Helical" evidence="10">
    <location>
        <begin position="511"/>
        <end position="531"/>
    </location>
</feature>
<dbReference type="PROSITE" id="PS00107">
    <property type="entry name" value="PROTEIN_KINASE_ATP"/>
    <property type="match status" value="1"/>
</dbReference>
<evidence type="ECO:0000313" key="13">
    <source>
        <dbReference type="Proteomes" id="UP000019151"/>
    </source>
</evidence>
<feature type="region of interest" description="Disordered" evidence="9">
    <location>
        <begin position="297"/>
        <end position="318"/>
    </location>
</feature>
<protein>
    <recommendedName>
        <fullName evidence="1">non-specific serine/threonine protein kinase</fullName>
        <ecNumber evidence="1">2.7.11.1</ecNumber>
    </recommendedName>
</protein>
<feature type="coiled-coil region" evidence="8">
    <location>
        <begin position="325"/>
        <end position="363"/>
    </location>
</feature>
<dbReference type="FunFam" id="1.10.510.10:FF:000021">
    <property type="entry name" value="Serine/threonine protein kinase"/>
    <property type="match status" value="1"/>
</dbReference>
<name>W0RNR4_9BACT</name>
<proteinExistence type="predicted"/>
<keyword evidence="8" id="KW-0175">Coiled coil</keyword>
<keyword evidence="10" id="KW-1133">Transmembrane helix</keyword>
<dbReference type="PROSITE" id="PS00108">
    <property type="entry name" value="PROTEIN_KINASE_ST"/>
    <property type="match status" value="1"/>
</dbReference>
<keyword evidence="4 7" id="KW-0547">Nucleotide-binding</keyword>
<feature type="transmembrane region" description="Helical" evidence="10">
    <location>
        <begin position="423"/>
        <end position="441"/>
    </location>
</feature>
<dbReference type="Proteomes" id="UP000019151">
    <property type="component" value="Chromosome"/>
</dbReference>
<reference evidence="12 13" key="1">
    <citation type="journal article" date="2014" name="Genome Announc.">
        <title>Genome Sequence and Methylome of Soil Bacterium Gemmatirosa kalamazoonensis KBS708T, a Member of the Rarely Cultivated Gemmatimonadetes Phylum.</title>
        <authorList>
            <person name="Debruyn J.M."/>
            <person name="Radosevich M."/>
            <person name="Wommack K.E."/>
            <person name="Polson S.W."/>
            <person name="Hauser L.J."/>
            <person name="Fawaz M.N."/>
            <person name="Korlach J."/>
            <person name="Tsai Y.C."/>
        </authorList>
    </citation>
    <scope>NUCLEOTIDE SEQUENCE [LARGE SCALE GENOMIC DNA]</scope>
    <source>
        <strain evidence="12 13">KBS708</strain>
    </source>
</reference>
<keyword evidence="10" id="KW-0472">Membrane</keyword>
<dbReference type="InterPro" id="IPR011009">
    <property type="entry name" value="Kinase-like_dom_sf"/>
</dbReference>
<dbReference type="GO" id="GO:0005524">
    <property type="term" value="F:ATP binding"/>
    <property type="evidence" value="ECO:0007669"/>
    <property type="project" value="UniProtKB-UniRule"/>
</dbReference>
<dbReference type="InterPro" id="IPR008271">
    <property type="entry name" value="Ser/Thr_kinase_AS"/>
</dbReference>
<dbReference type="AlphaFoldDB" id="W0RNR4"/>
<dbReference type="PANTHER" id="PTHR43289:SF6">
    <property type="entry name" value="SERINE_THREONINE-PROTEIN KINASE NEKL-3"/>
    <property type="match status" value="1"/>
</dbReference>
<dbReference type="InterPro" id="IPR000719">
    <property type="entry name" value="Prot_kinase_dom"/>
</dbReference>
<gene>
    <name evidence="12" type="ORF">J421_4448</name>
</gene>
<feature type="domain" description="Protein kinase" evidence="11">
    <location>
        <begin position="22"/>
        <end position="282"/>
    </location>
</feature>
<evidence type="ECO:0000256" key="10">
    <source>
        <dbReference type="SAM" id="Phobius"/>
    </source>
</evidence>
<dbReference type="Gene3D" id="3.30.200.20">
    <property type="entry name" value="Phosphorylase Kinase, domain 1"/>
    <property type="match status" value="1"/>
</dbReference>
<dbReference type="InParanoid" id="W0RNR4"/>
<feature type="coiled-coil region" evidence="8">
    <location>
        <begin position="712"/>
        <end position="739"/>
    </location>
</feature>
<feature type="compositionally biased region" description="Pro residues" evidence="9">
    <location>
        <begin position="302"/>
        <end position="316"/>
    </location>
</feature>
<dbReference type="eggNOG" id="COG0515">
    <property type="taxonomic scope" value="Bacteria"/>
</dbReference>
<evidence type="ECO:0000256" key="3">
    <source>
        <dbReference type="ARBA" id="ARBA00022679"/>
    </source>
</evidence>
<dbReference type="CDD" id="cd14014">
    <property type="entry name" value="STKc_PknB_like"/>
    <property type="match status" value="1"/>
</dbReference>
<dbReference type="Gene3D" id="1.10.510.10">
    <property type="entry name" value="Transferase(Phosphotransferase) domain 1"/>
    <property type="match status" value="1"/>
</dbReference>
<evidence type="ECO:0000256" key="4">
    <source>
        <dbReference type="ARBA" id="ARBA00022741"/>
    </source>
</evidence>
<dbReference type="GO" id="GO:0004674">
    <property type="term" value="F:protein serine/threonine kinase activity"/>
    <property type="evidence" value="ECO:0007669"/>
    <property type="project" value="UniProtKB-KW"/>
</dbReference>
<evidence type="ECO:0000256" key="5">
    <source>
        <dbReference type="ARBA" id="ARBA00022777"/>
    </source>
</evidence>